<dbReference type="InterPro" id="IPR003458">
    <property type="entry name" value="Phage_T4_Gp38_tail_assem"/>
</dbReference>
<reference evidence="1 2" key="1">
    <citation type="submission" date="2017-03" db="EMBL/GenBank/DDBJ databases">
        <title>Genome comparison of Photorhabdus luminescens strain 0813-124 phase variants.</title>
        <authorList>
            <person name="Chien C.-C."/>
            <person name="Chen W.-J."/>
            <person name="Shih M.-C."/>
            <person name="Hsieh F.-C."/>
        </authorList>
    </citation>
    <scope>NUCLEOTIDE SEQUENCE [LARGE SCALE GENOMIC DNA]</scope>
    <source>
        <strain evidence="1 2">0813-124 phase II</strain>
    </source>
</reference>
<organism evidence="1 2">
    <name type="scientific">Photorhabdus akhurstii</name>
    <dbReference type="NCBI Taxonomy" id="171438"/>
    <lineage>
        <taxon>Bacteria</taxon>
        <taxon>Pseudomonadati</taxon>
        <taxon>Pseudomonadota</taxon>
        <taxon>Gammaproteobacteria</taxon>
        <taxon>Enterobacterales</taxon>
        <taxon>Morganellaceae</taxon>
        <taxon>Photorhabdus</taxon>
    </lineage>
</organism>
<accession>A0ABX8LW16</accession>
<dbReference type="Proteomes" id="UP000693715">
    <property type="component" value="Chromosome"/>
</dbReference>
<dbReference type="EMBL" id="CP020335">
    <property type="protein sequence ID" value="QXF33003.1"/>
    <property type="molecule type" value="Genomic_DNA"/>
</dbReference>
<proteinExistence type="predicted"/>
<evidence type="ECO:0000313" key="1">
    <source>
        <dbReference type="EMBL" id="QXF33003.1"/>
    </source>
</evidence>
<dbReference type="RefSeq" id="WP_217471209.1">
    <property type="nucleotide sequence ID" value="NZ_CP020335.1"/>
</dbReference>
<evidence type="ECO:0000313" key="2">
    <source>
        <dbReference type="Proteomes" id="UP000693715"/>
    </source>
</evidence>
<dbReference type="Pfam" id="PF02413">
    <property type="entry name" value="Caudo_TAP"/>
    <property type="match status" value="1"/>
</dbReference>
<gene>
    <name evidence="1" type="ORF">B0X70_07590</name>
</gene>
<name>A0ABX8LW16_9GAMM</name>
<sequence length="29" mass="3669">MLEWKTYRVLLSRTDILQAYDIEWLDKLR</sequence>
<protein>
    <submittedName>
        <fullName evidence="1">Uncharacterized protein</fullName>
    </submittedName>
</protein>
<keyword evidence="2" id="KW-1185">Reference proteome</keyword>